<evidence type="ECO:0000259" key="6">
    <source>
        <dbReference type="PROSITE" id="PS01124"/>
    </source>
</evidence>
<evidence type="ECO:0000313" key="7">
    <source>
        <dbReference type="EMBL" id="GAA4111167.1"/>
    </source>
</evidence>
<dbReference type="PANTHER" id="PTHR43280">
    <property type="entry name" value="ARAC-FAMILY TRANSCRIPTIONAL REGULATOR"/>
    <property type="match status" value="1"/>
</dbReference>
<sequence length="374" mass="44277">MQSLEFIDLILFLGISQGLFLAITLQLIRNKNKEANKVLSLLLILAVVMLSGRMFYFRYWSVHFFERLAILVDVIIFLFGPLSYLYLRRLSVREFPKFRLSAIHFVPALLHLIFVFWSYTFSLKELNALWQKGFLNIPFIVIETLGLISNIFYFLLSLVIIKQYIKEVKNNLSFIQNATSFFYTYLVAIFLFMLAWILSFTNTFICNLGFEHLDYDLIWIIIPVFIYVIGFYSLKQPAIFRIPVVKKEKDIPRARLNNEALQKLQNDLEKLMIEEKIYLNHKLTLRDLSKRLDTSTNNVSWLLNNVHQHSFYDYINHYRVKEFIEKIQDGEHHRHTLLALSMDVGFNSKSTFNKAFKSEMNDTPSNYIKKIEII</sequence>
<feature type="transmembrane region" description="Helical" evidence="5">
    <location>
        <begin position="68"/>
        <end position="87"/>
    </location>
</feature>
<dbReference type="RefSeq" id="WP_344925087.1">
    <property type="nucleotide sequence ID" value="NZ_BAABCW010000002.1"/>
</dbReference>
<evidence type="ECO:0000313" key="8">
    <source>
        <dbReference type="Proteomes" id="UP001500459"/>
    </source>
</evidence>
<keyword evidence="4" id="KW-0175">Coiled coil</keyword>
<name>A0ABP7XCG0_9FLAO</name>
<dbReference type="Proteomes" id="UP001500459">
    <property type="component" value="Unassembled WGS sequence"/>
</dbReference>
<evidence type="ECO:0000256" key="4">
    <source>
        <dbReference type="SAM" id="Coils"/>
    </source>
</evidence>
<keyword evidence="1" id="KW-0805">Transcription regulation</keyword>
<comment type="caution">
    <text evidence="7">The sequence shown here is derived from an EMBL/GenBank/DDBJ whole genome shotgun (WGS) entry which is preliminary data.</text>
</comment>
<feature type="transmembrane region" description="Helical" evidence="5">
    <location>
        <begin position="182"/>
        <end position="205"/>
    </location>
</feature>
<feature type="transmembrane region" description="Helical" evidence="5">
    <location>
        <begin position="6"/>
        <end position="26"/>
    </location>
</feature>
<feature type="coiled-coil region" evidence="4">
    <location>
        <begin position="254"/>
        <end position="281"/>
    </location>
</feature>
<dbReference type="SUPFAM" id="SSF46689">
    <property type="entry name" value="Homeodomain-like"/>
    <property type="match status" value="1"/>
</dbReference>
<feature type="transmembrane region" description="Helical" evidence="5">
    <location>
        <begin position="99"/>
        <end position="119"/>
    </location>
</feature>
<protein>
    <submittedName>
        <fullName evidence="7">Helix-turn-helix domain-containing protein</fullName>
    </submittedName>
</protein>
<keyword evidence="5" id="KW-0472">Membrane</keyword>
<keyword evidence="3" id="KW-0804">Transcription</keyword>
<reference evidence="8" key="1">
    <citation type="journal article" date="2019" name="Int. J. Syst. Evol. Microbiol.">
        <title>The Global Catalogue of Microorganisms (GCM) 10K type strain sequencing project: providing services to taxonomists for standard genome sequencing and annotation.</title>
        <authorList>
            <consortium name="The Broad Institute Genomics Platform"/>
            <consortium name="The Broad Institute Genome Sequencing Center for Infectious Disease"/>
            <person name="Wu L."/>
            <person name="Ma J."/>
        </authorList>
    </citation>
    <scope>NUCLEOTIDE SEQUENCE [LARGE SCALE GENOMIC DNA]</scope>
    <source>
        <strain evidence="8">JCM 17106</strain>
    </source>
</reference>
<feature type="transmembrane region" description="Helical" evidence="5">
    <location>
        <begin position="139"/>
        <end position="161"/>
    </location>
</feature>
<dbReference type="Pfam" id="PF12833">
    <property type="entry name" value="HTH_18"/>
    <property type="match status" value="1"/>
</dbReference>
<feature type="transmembrane region" description="Helical" evidence="5">
    <location>
        <begin position="217"/>
        <end position="234"/>
    </location>
</feature>
<evidence type="ECO:0000256" key="5">
    <source>
        <dbReference type="SAM" id="Phobius"/>
    </source>
</evidence>
<keyword evidence="8" id="KW-1185">Reference proteome</keyword>
<keyword evidence="5" id="KW-0812">Transmembrane</keyword>
<keyword evidence="5" id="KW-1133">Transmembrane helix</keyword>
<dbReference type="PANTHER" id="PTHR43280:SF29">
    <property type="entry name" value="ARAC-FAMILY TRANSCRIPTIONAL REGULATOR"/>
    <property type="match status" value="1"/>
</dbReference>
<evidence type="ECO:0000256" key="2">
    <source>
        <dbReference type="ARBA" id="ARBA00023125"/>
    </source>
</evidence>
<dbReference type="PROSITE" id="PS01124">
    <property type="entry name" value="HTH_ARAC_FAMILY_2"/>
    <property type="match status" value="1"/>
</dbReference>
<keyword evidence="2" id="KW-0238">DNA-binding</keyword>
<feature type="transmembrane region" description="Helical" evidence="5">
    <location>
        <begin position="38"/>
        <end position="56"/>
    </location>
</feature>
<dbReference type="InterPro" id="IPR018060">
    <property type="entry name" value="HTH_AraC"/>
</dbReference>
<proteinExistence type="predicted"/>
<accession>A0ABP7XCG0</accession>
<dbReference type="Gene3D" id="1.10.10.60">
    <property type="entry name" value="Homeodomain-like"/>
    <property type="match status" value="1"/>
</dbReference>
<dbReference type="SMART" id="SM00342">
    <property type="entry name" value="HTH_ARAC"/>
    <property type="match status" value="1"/>
</dbReference>
<dbReference type="InterPro" id="IPR009057">
    <property type="entry name" value="Homeodomain-like_sf"/>
</dbReference>
<gene>
    <name evidence="7" type="ORF">GCM10022393_08670</name>
</gene>
<feature type="domain" description="HTH araC/xylS-type" evidence="6">
    <location>
        <begin position="258"/>
        <end position="370"/>
    </location>
</feature>
<dbReference type="EMBL" id="BAABCW010000002">
    <property type="protein sequence ID" value="GAA4111167.1"/>
    <property type="molecule type" value="Genomic_DNA"/>
</dbReference>
<evidence type="ECO:0000256" key="1">
    <source>
        <dbReference type="ARBA" id="ARBA00023015"/>
    </source>
</evidence>
<evidence type="ECO:0000256" key="3">
    <source>
        <dbReference type="ARBA" id="ARBA00023163"/>
    </source>
</evidence>
<organism evidence="7 8">
    <name type="scientific">Aquimarina addita</name>
    <dbReference type="NCBI Taxonomy" id="870485"/>
    <lineage>
        <taxon>Bacteria</taxon>
        <taxon>Pseudomonadati</taxon>
        <taxon>Bacteroidota</taxon>
        <taxon>Flavobacteriia</taxon>
        <taxon>Flavobacteriales</taxon>
        <taxon>Flavobacteriaceae</taxon>
        <taxon>Aquimarina</taxon>
    </lineage>
</organism>